<protein>
    <submittedName>
        <fullName evidence="6">Tetraspanin-13</fullName>
    </submittedName>
</protein>
<keyword evidence="5" id="KW-0732">Signal</keyword>
<dbReference type="AlphaFoldDB" id="A0A4C1W6B9"/>
<feature type="chain" id="PRO_5020023124" evidence="5">
    <location>
        <begin position="25"/>
        <end position="162"/>
    </location>
</feature>
<accession>A0A4C1W6B9</accession>
<feature type="signal peptide" evidence="5">
    <location>
        <begin position="1"/>
        <end position="24"/>
    </location>
</feature>
<dbReference type="Pfam" id="PF00335">
    <property type="entry name" value="Tetraspanin"/>
    <property type="match status" value="1"/>
</dbReference>
<dbReference type="InterPro" id="IPR018499">
    <property type="entry name" value="Tetraspanin/Peripherin"/>
</dbReference>
<proteinExistence type="predicted"/>
<keyword evidence="3" id="KW-1133">Transmembrane helix</keyword>
<name>A0A4C1W6B9_EUMVA</name>
<comment type="caution">
    <text evidence="6">The sequence shown here is derived from an EMBL/GenBank/DDBJ whole genome shotgun (WGS) entry which is preliminary data.</text>
</comment>
<keyword evidence="2" id="KW-0812">Transmembrane</keyword>
<keyword evidence="7" id="KW-1185">Reference proteome</keyword>
<evidence type="ECO:0000313" key="7">
    <source>
        <dbReference type="Proteomes" id="UP000299102"/>
    </source>
</evidence>
<reference evidence="6 7" key="1">
    <citation type="journal article" date="2019" name="Commun. Biol.">
        <title>The bagworm genome reveals a unique fibroin gene that provides high tensile strength.</title>
        <authorList>
            <person name="Kono N."/>
            <person name="Nakamura H."/>
            <person name="Ohtoshi R."/>
            <person name="Tomita M."/>
            <person name="Numata K."/>
            <person name="Arakawa K."/>
        </authorList>
    </citation>
    <scope>NUCLEOTIDE SEQUENCE [LARGE SCALE GENOMIC DNA]</scope>
</reference>
<evidence type="ECO:0000256" key="5">
    <source>
        <dbReference type="SAM" id="SignalP"/>
    </source>
</evidence>
<dbReference type="OrthoDB" id="5845060at2759"/>
<gene>
    <name evidence="6" type="primary">Tspan13</name>
    <name evidence="6" type="ORF">EVAR_41432_1</name>
</gene>
<dbReference type="PROSITE" id="PS51257">
    <property type="entry name" value="PROKAR_LIPOPROTEIN"/>
    <property type="match status" value="1"/>
</dbReference>
<evidence type="ECO:0000256" key="3">
    <source>
        <dbReference type="ARBA" id="ARBA00022989"/>
    </source>
</evidence>
<comment type="subcellular location">
    <subcellularLocation>
        <location evidence="1">Membrane</location>
        <topology evidence="1">Multi-pass membrane protein</topology>
    </subcellularLocation>
</comment>
<keyword evidence="4" id="KW-0472">Membrane</keyword>
<dbReference type="STRING" id="151549.A0A4C1W6B9"/>
<evidence type="ECO:0000256" key="2">
    <source>
        <dbReference type="ARBA" id="ARBA00022692"/>
    </source>
</evidence>
<dbReference type="Proteomes" id="UP000299102">
    <property type="component" value="Unassembled WGS sequence"/>
</dbReference>
<evidence type="ECO:0000256" key="1">
    <source>
        <dbReference type="ARBA" id="ARBA00004141"/>
    </source>
</evidence>
<dbReference type="EMBL" id="BGZK01000476">
    <property type="protein sequence ID" value="GBP46079.1"/>
    <property type="molecule type" value="Genomic_DNA"/>
</dbReference>
<sequence>MLPLAKIQYMVILFLLFLAQFSIACACLAVNSEQQEMFAEQGWDKVNKDTKSQVQNKFLCCGFRNQTKPVNGTDKLPSCEEVNKKCTYAPICQPCIHELKETIDYAFKLVGGIGLFFSFTEVGWSHFEKTLDNVTMSHRTREAANALSLSHSTMIGLPRAQH</sequence>
<evidence type="ECO:0000256" key="4">
    <source>
        <dbReference type="ARBA" id="ARBA00023136"/>
    </source>
</evidence>
<dbReference type="GO" id="GO:0016020">
    <property type="term" value="C:membrane"/>
    <property type="evidence" value="ECO:0007669"/>
    <property type="project" value="UniProtKB-SubCell"/>
</dbReference>
<organism evidence="6 7">
    <name type="scientific">Eumeta variegata</name>
    <name type="common">Bagworm moth</name>
    <name type="synonym">Eumeta japonica</name>
    <dbReference type="NCBI Taxonomy" id="151549"/>
    <lineage>
        <taxon>Eukaryota</taxon>
        <taxon>Metazoa</taxon>
        <taxon>Ecdysozoa</taxon>
        <taxon>Arthropoda</taxon>
        <taxon>Hexapoda</taxon>
        <taxon>Insecta</taxon>
        <taxon>Pterygota</taxon>
        <taxon>Neoptera</taxon>
        <taxon>Endopterygota</taxon>
        <taxon>Lepidoptera</taxon>
        <taxon>Glossata</taxon>
        <taxon>Ditrysia</taxon>
        <taxon>Tineoidea</taxon>
        <taxon>Psychidae</taxon>
        <taxon>Oiketicinae</taxon>
        <taxon>Eumeta</taxon>
    </lineage>
</organism>
<evidence type="ECO:0000313" key="6">
    <source>
        <dbReference type="EMBL" id="GBP46079.1"/>
    </source>
</evidence>